<dbReference type="InterPro" id="IPR029063">
    <property type="entry name" value="SAM-dependent_MTases_sf"/>
</dbReference>
<reference evidence="7 8" key="1">
    <citation type="submission" date="2019-02" db="EMBL/GenBank/DDBJ databases">
        <title>Polymorphobacter sp. isolated from the lake at the Tibet of China.</title>
        <authorList>
            <person name="Li A."/>
        </authorList>
    </citation>
    <scope>NUCLEOTIDE SEQUENCE [LARGE SCALE GENOMIC DNA]</scope>
    <source>
        <strain evidence="7 8">DJ1R-1</strain>
    </source>
</reference>
<comment type="function">
    <text evidence="6">Specifically methylates the N7 position of guanine in position 527 of 16S rRNA.</text>
</comment>
<keyword evidence="3 6" id="KW-0489">Methyltransferase</keyword>
<evidence type="ECO:0000313" key="8">
    <source>
        <dbReference type="Proteomes" id="UP000297737"/>
    </source>
</evidence>
<name>A0A4Y9EJH1_9SPHN</name>
<dbReference type="HAMAP" id="MF_00074">
    <property type="entry name" value="16SrRNA_methyltr_G"/>
    <property type="match status" value="1"/>
</dbReference>
<keyword evidence="5 6" id="KW-0949">S-adenosyl-L-methionine</keyword>
<organism evidence="7 8">
    <name type="scientific">Glacieibacterium arshaanense</name>
    <dbReference type="NCBI Taxonomy" id="2511025"/>
    <lineage>
        <taxon>Bacteria</taxon>
        <taxon>Pseudomonadati</taxon>
        <taxon>Pseudomonadota</taxon>
        <taxon>Alphaproteobacteria</taxon>
        <taxon>Sphingomonadales</taxon>
        <taxon>Sphingosinicellaceae</taxon>
        <taxon>Glacieibacterium</taxon>
    </lineage>
</organism>
<evidence type="ECO:0000256" key="3">
    <source>
        <dbReference type="ARBA" id="ARBA00022603"/>
    </source>
</evidence>
<gene>
    <name evidence="6 7" type="primary">rsmG</name>
    <name evidence="7" type="ORF">EUV02_14880</name>
</gene>
<feature type="binding site" evidence="6">
    <location>
        <begin position="94"/>
        <end position="96"/>
    </location>
    <ligand>
        <name>S-adenosyl-L-methionine</name>
        <dbReference type="ChEBI" id="CHEBI:59789"/>
    </ligand>
</feature>
<dbReference type="RefSeq" id="WP_135247096.1">
    <property type="nucleotide sequence ID" value="NZ_SIHO01000004.1"/>
</dbReference>
<comment type="subcellular location">
    <subcellularLocation>
        <location evidence="6">Cytoplasm</location>
    </subcellularLocation>
</comment>
<dbReference type="Pfam" id="PF02527">
    <property type="entry name" value="GidB"/>
    <property type="match status" value="1"/>
</dbReference>
<feature type="binding site" evidence="6">
    <location>
        <position position="77"/>
    </location>
    <ligand>
        <name>S-adenosyl-L-methionine</name>
        <dbReference type="ChEBI" id="CHEBI:59789"/>
    </ligand>
</feature>
<sequence length="205" mass="22326">MTTRDAFAAEFNVPRGTLAKFDLYADMLIDWQSRMNLVGPSTLHDIWGRHFADSAQLYTLGAGRSGPWIDLGSGAGFPALVVSLLGAPNVHLVESTAKKCRFLEAVRDALGLEGVTIHNKRVEALAPMAADVISARALANLSQLFEWGLRFATPRTLWVLPKGEAASDEIAAARLKYNFDVDLVPSRSDPRGKIVIAGRVRRKAV</sequence>
<dbReference type="PANTHER" id="PTHR31760:SF0">
    <property type="entry name" value="S-ADENOSYL-L-METHIONINE-DEPENDENT METHYLTRANSFERASES SUPERFAMILY PROTEIN"/>
    <property type="match status" value="1"/>
</dbReference>
<dbReference type="EC" id="2.1.1.170" evidence="6"/>
<feature type="binding site" evidence="6">
    <location>
        <begin position="122"/>
        <end position="123"/>
    </location>
    <ligand>
        <name>S-adenosyl-L-methionine</name>
        <dbReference type="ChEBI" id="CHEBI:59789"/>
    </ligand>
</feature>
<dbReference type="Proteomes" id="UP000297737">
    <property type="component" value="Unassembled WGS sequence"/>
</dbReference>
<dbReference type="InterPro" id="IPR003682">
    <property type="entry name" value="rRNA_ssu_MeTfrase_G"/>
</dbReference>
<dbReference type="PIRSF" id="PIRSF003078">
    <property type="entry name" value="GidB"/>
    <property type="match status" value="1"/>
</dbReference>
<evidence type="ECO:0000256" key="2">
    <source>
        <dbReference type="ARBA" id="ARBA00022552"/>
    </source>
</evidence>
<feature type="binding site" evidence="6">
    <location>
        <position position="136"/>
    </location>
    <ligand>
        <name>S-adenosyl-L-methionine</name>
        <dbReference type="ChEBI" id="CHEBI:59789"/>
    </ligand>
</feature>
<dbReference type="SUPFAM" id="SSF53335">
    <property type="entry name" value="S-adenosyl-L-methionine-dependent methyltransferases"/>
    <property type="match status" value="1"/>
</dbReference>
<protein>
    <recommendedName>
        <fullName evidence="6">Ribosomal RNA small subunit methyltransferase G</fullName>
        <ecNumber evidence="6">2.1.1.170</ecNumber>
    </recommendedName>
    <alternativeName>
        <fullName evidence="6">16S rRNA 7-methylguanosine methyltransferase</fullName>
        <shortName evidence="6">16S rRNA m7G methyltransferase</shortName>
    </alternativeName>
</protein>
<proteinExistence type="inferred from homology"/>
<dbReference type="Gene3D" id="3.40.50.150">
    <property type="entry name" value="Vaccinia Virus protein VP39"/>
    <property type="match status" value="1"/>
</dbReference>
<keyword evidence="1 6" id="KW-0963">Cytoplasm</keyword>
<dbReference type="GO" id="GO:0070043">
    <property type="term" value="F:rRNA (guanine-N7-)-methyltransferase activity"/>
    <property type="evidence" value="ECO:0007669"/>
    <property type="project" value="UniProtKB-UniRule"/>
</dbReference>
<accession>A0A4Y9EJH1</accession>
<comment type="similarity">
    <text evidence="6">Belongs to the methyltransferase superfamily. RNA methyltransferase RsmG family.</text>
</comment>
<dbReference type="PANTHER" id="PTHR31760">
    <property type="entry name" value="S-ADENOSYL-L-METHIONINE-DEPENDENT METHYLTRANSFERASES SUPERFAMILY PROTEIN"/>
    <property type="match status" value="1"/>
</dbReference>
<evidence type="ECO:0000256" key="1">
    <source>
        <dbReference type="ARBA" id="ARBA00022490"/>
    </source>
</evidence>
<evidence type="ECO:0000256" key="4">
    <source>
        <dbReference type="ARBA" id="ARBA00022679"/>
    </source>
</evidence>
<keyword evidence="4 6" id="KW-0808">Transferase</keyword>
<keyword evidence="8" id="KW-1185">Reference proteome</keyword>
<comment type="catalytic activity">
    <reaction evidence="6">
        <text>guanosine(527) in 16S rRNA + S-adenosyl-L-methionine = N(7)-methylguanosine(527) in 16S rRNA + S-adenosyl-L-homocysteine</text>
        <dbReference type="Rhea" id="RHEA:42732"/>
        <dbReference type="Rhea" id="RHEA-COMP:10209"/>
        <dbReference type="Rhea" id="RHEA-COMP:10210"/>
        <dbReference type="ChEBI" id="CHEBI:57856"/>
        <dbReference type="ChEBI" id="CHEBI:59789"/>
        <dbReference type="ChEBI" id="CHEBI:74269"/>
        <dbReference type="ChEBI" id="CHEBI:74480"/>
        <dbReference type="EC" id="2.1.1.170"/>
    </reaction>
</comment>
<evidence type="ECO:0000256" key="6">
    <source>
        <dbReference type="HAMAP-Rule" id="MF_00074"/>
    </source>
</evidence>
<dbReference type="AlphaFoldDB" id="A0A4Y9EJH1"/>
<feature type="binding site" evidence="6">
    <location>
        <position position="72"/>
    </location>
    <ligand>
        <name>S-adenosyl-L-methionine</name>
        <dbReference type="ChEBI" id="CHEBI:59789"/>
    </ligand>
</feature>
<comment type="caution">
    <text evidence="7">The sequence shown here is derived from an EMBL/GenBank/DDBJ whole genome shotgun (WGS) entry which is preliminary data.</text>
</comment>
<keyword evidence="2 6" id="KW-0698">rRNA processing</keyword>
<dbReference type="GO" id="GO:0005829">
    <property type="term" value="C:cytosol"/>
    <property type="evidence" value="ECO:0007669"/>
    <property type="project" value="TreeGrafter"/>
</dbReference>
<dbReference type="NCBIfam" id="TIGR00138">
    <property type="entry name" value="rsmG_gidB"/>
    <property type="match status" value="1"/>
</dbReference>
<dbReference type="OrthoDB" id="9808773at2"/>
<evidence type="ECO:0000313" key="7">
    <source>
        <dbReference type="EMBL" id="TFU00335.1"/>
    </source>
</evidence>
<dbReference type="EMBL" id="SIHO01000004">
    <property type="protein sequence ID" value="TFU00335.1"/>
    <property type="molecule type" value="Genomic_DNA"/>
</dbReference>
<evidence type="ECO:0000256" key="5">
    <source>
        <dbReference type="ARBA" id="ARBA00022691"/>
    </source>
</evidence>